<accession>A0A9X2D2K0</accession>
<comment type="caution">
    <text evidence="1">The sequence shown here is derived from an EMBL/GenBank/DDBJ whole genome shotgun (WGS) entry which is preliminary data.</text>
</comment>
<dbReference type="AlphaFoldDB" id="A0A9X2D2K0"/>
<sequence length="53" mass="5804">MLFPSLRSKPDVPTQCKQLEVKGLGKKNINQLSKMILDDALSSVQGRDISAFG</sequence>
<dbReference type="EMBL" id="JAJKBJ010000011">
    <property type="protein sequence ID" value="MCL9684537.1"/>
    <property type="molecule type" value="Genomic_DNA"/>
</dbReference>
<proteinExistence type="predicted"/>
<evidence type="ECO:0000313" key="2">
    <source>
        <dbReference type="Proteomes" id="UP001139721"/>
    </source>
</evidence>
<protein>
    <submittedName>
        <fullName evidence="1">Uncharacterized protein</fullName>
    </submittedName>
</protein>
<evidence type="ECO:0000313" key="1">
    <source>
        <dbReference type="EMBL" id="MCL9684537.1"/>
    </source>
</evidence>
<gene>
    <name evidence="1" type="ORF">LOX96_10570</name>
</gene>
<name>A0A9X2D2K0_9GAMM</name>
<dbReference type="RefSeq" id="WP_250422086.1">
    <property type="nucleotide sequence ID" value="NZ_JAJKBJ010000011.1"/>
</dbReference>
<keyword evidence="2" id="KW-1185">Reference proteome</keyword>
<organism evidence="1 2">
    <name type="scientific">Legionella maioricensis</name>
    <dbReference type="NCBI Taxonomy" id="2896528"/>
    <lineage>
        <taxon>Bacteria</taxon>
        <taxon>Pseudomonadati</taxon>
        <taxon>Pseudomonadota</taxon>
        <taxon>Gammaproteobacteria</taxon>
        <taxon>Legionellales</taxon>
        <taxon>Legionellaceae</taxon>
        <taxon>Legionella</taxon>
    </lineage>
</organism>
<dbReference type="Proteomes" id="UP001139721">
    <property type="component" value="Unassembled WGS sequence"/>
</dbReference>
<reference evidence="1" key="1">
    <citation type="submission" date="2021-11" db="EMBL/GenBank/DDBJ databases">
        <title>Legionella maioricencis sp. nov., a new species isolated from hot water samples in Mallorca.</title>
        <authorList>
            <person name="Crespi S."/>
            <person name="Drasar V."/>
            <person name="Salva-Serra F."/>
            <person name="Jaen-Luchoro D."/>
            <person name="Pineiro-Iglesias B."/>
            <person name="Aliaga F."/>
            <person name="Fernandez-Juarez V."/>
            <person name="Coll G."/>
            <person name="Moore E.R.B."/>
            <person name="Bennasar-Figueras A."/>
        </authorList>
    </citation>
    <scope>NUCLEOTIDE SEQUENCE</scope>
    <source>
        <strain evidence="1">HCPI-6</strain>
    </source>
</reference>